<dbReference type="RefSeq" id="WP_204844620.1">
    <property type="nucleotide sequence ID" value="NZ_JAFBCL010000001.1"/>
</dbReference>
<evidence type="ECO:0000256" key="2">
    <source>
        <dbReference type="ARBA" id="ARBA00022723"/>
    </source>
</evidence>
<gene>
    <name evidence="8" type="ORF">J7S33_25520</name>
    <name evidence="7" type="ORF">JOE68_004926</name>
</gene>
<feature type="region of interest" description="Disordered" evidence="5">
    <location>
        <begin position="43"/>
        <end position="68"/>
    </location>
</feature>
<evidence type="ECO:0000256" key="3">
    <source>
        <dbReference type="ARBA" id="ARBA00023004"/>
    </source>
</evidence>
<dbReference type="Proteomes" id="UP001195724">
    <property type="component" value="Unassembled WGS sequence"/>
</dbReference>
<keyword evidence="4" id="KW-0411">Iron-sulfur</keyword>
<dbReference type="GO" id="GO:0016705">
    <property type="term" value="F:oxidoreductase activity, acting on paired donors, with incorporation or reduction of molecular oxygen"/>
    <property type="evidence" value="ECO:0007669"/>
    <property type="project" value="UniProtKB-ARBA"/>
</dbReference>
<accession>A0A8T8HVS1</accession>
<dbReference type="Pfam" id="PF00355">
    <property type="entry name" value="Rieske"/>
    <property type="match status" value="1"/>
</dbReference>
<protein>
    <submittedName>
        <fullName evidence="7">Nitrite reductase/ring-hydroxylating ferredoxin subunit</fullName>
    </submittedName>
    <submittedName>
        <fullName evidence="8">Rieske (2Fe-2S) protein</fullName>
    </submittedName>
</protein>
<dbReference type="EMBL" id="CP072788">
    <property type="protein sequence ID" value="QTR02459.1"/>
    <property type="molecule type" value="Genomic_DNA"/>
</dbReference>
<evidence type="ECO:0000313" key="10">
    <source>
        <dbReference type="Proteomes" id="UP001195724"/>
    </source>
</evidence>
<name>A0A8T8HVS1_9PSEU</name>
<dbReference type="GO" id="GO:0046872">
    <property type="term" value="F:metal ion binding"/>
    <property type="evidence" value="ECO:0007669"/>
    <property type="project" value="UniProtKB-KW"/>
</dbReference>
<sequence>MSTTEDPVENRAERPGPSRRSVLCGVLVALAVPGGLAACGTSGPPAGTTGGGTPTGGSSPATGGAPAGGVVALSEVPDGGGVVVEAGGRQLVVTRTGEVVKAFDAACPHAGTPVAAPADGTITCPNHGSRFSAADGSLMKGPATRGLTEVPVEVRGDQVVLA</sequence>
<evidence type="ECO:0000313" key="8">
    <source>
        <dbReference type="EMBL" id="QTR02459.1"/>
    </source>
</evidence>
<evidence type="ECO:0000256" key="5">
    <source>
        <dbReference type="SAM" id="MobiDB-lite"/>
    </source>
</evidence>
<evidence type="ECO:0000259" key="6">
    <source>
        <dbReference type="PROSITE" id="PS51296"/>
    </source>
</evidence>
<keyword evidence="2" id="KW-0479">Metal-binding</keyword>
<keyword evidence="1" id="KW-0001">2Fe-2S</keyword>
<dbReference type="InterPro" id="IPR017941">
    <property type="entry name" value="Rieske_2Fe-2S"/>
</dbReference>
<evidence type="ECO:0000313" key="7">
    <source>
        <dbReference type="EMBL" id="MBM7814061.1"/>
    </source>
</evidence>
<evidence type="ECO:0000256" key="1">
    <source>
        <dbReference type="ARBA" id="ARBA00022714"/>
    </source>
</evidence>
<dbReference type="Proteomes" id="UP000671828">
    <property type="component" value="Chromosome"/>
</dbReference>
<reference evidence="8" key="2">
    <citation type="submission" date="2021-04" db="EMBL/GenBank/DDBJ databases">
        <title>Saccharothrix algeriensis WGS.</title>
        <authorList>
            <person name="Stuskova K."/>
            <person name="Hakalova E."/>
            <person name="Tebbal A.B."/>
            <person name="Eichmeier A."/>
        </authorList>
    </citation>
    <scope>NUCLEOTIDE SEQUENCE</scope>
    <source>
        <strain evidence="8">NRRL B-24137</strain>
    </source>
</reference>
<evidence type="ECO:0000313" key="9">
    <source>
        <dbReference type="Proteomes" id="UP000671828"/>
    </source>
</evidence>
<reference evidence="7 10" key="1">
    <citation type="submission" date="2021-01" db="EMBL/GenBank/DDBJ databases">
        <title>Sequencing the genomes of 1000 actinobacteria strains.</title>
        <authorList>
            <person name="Klenk H.-P."/>
        </authorList>
    </citation>
    <scope>NUCLEOTIDE SEQUENCE [LARGE SCALE GENOMIC DNA]</scope>
    <source>
        <strain evidence="7 10">DSM 44581</strain>
    </source>
</reference>
<feature type="domain" description="Rieske" evidence="6">
    <location>
        <begin position="68"/>
        <end position="161"/>
    </location>
</feature>
<dbReference type="GO" id="GO:0004497">
    <property type="term" value="F:monooxygenase activity"/>
    <property type="evidence" value="ECO:0007669"/>
    <property type="project" value="UniProtKB-ARBA"/>
</dbReference>
<dbReference type="SUPFAM" id="SSF50022">
    <property type="entry name" value="ISP domain"/>
    <property type="match status" value="1"/>
</dbReference>
<keyword evidence="10" id="KW-1185">Reference proteome</keyword>
<organism evidence="8 9">
    <name type="scientific">Saccharothrix algeriensis</name>
    <dbReference type="NCBI Taxonomy" id="173560"/>
    <lineage>
        <taxon>Bacteria</taxon>
        <taxon>Bacillati</taxon>
        <taxon>Actinomycetota</taxon>
        <taxon>Actinomycetes</taxon>
        <taxon>Pseudonocardiales</taxon>
        <taxon>Pseudonocardiaceae</taxon>
        <taxon>Saccharothrix</taxon>
    </lineage>
</organism>
<evidence type="ECO:0000256" key="4">
    <source>
        <dbReference type="ARBA" id="ARBA00023014"/>
    </source>
</evidence>
<keyword evidence="3" id="KW-0408">Iron</keyword>
<dbReference type="GO" id="GO:0051537">
    <property type="term" value="F:2 iron, 2 sulfur cluster binding"/>
    <property type="evidence" value="ECO:0007669"/>
    <property type="project" value="UniProtKB-KW"/>
</dbReference>
<dbReference type="Gene3D" id="2.102.10.10">
    <property type="entry name" value="Rieske [2Fe-2S] iron-sulphur domain"/>
    <property type="match status" value="1"/>
</dbReference>
<dbReference type="InterPro" id="IPR036922">
    <property type="entry name" value="Rieske_2Fe-2S_sf"/>
</dbReference>
<dbReference type="PROSITE" id="PS51296">
    <property type="entry name" value="RIESKE"/>
    <property type="match status" value="1"/>
</dbReference>
<dbReference type="EMBL" id="JAFBCL010000001">
    <property type="protein sequence ID" value="MBM7814061.1"/>
    <property type="molecule type" value="Genomic_DNA"/>
</dbReference>
<dbReference type="AlphaFoldDB" id="A0A8T8HVS1"/>
<dbReference type="CDD" id="cd03467">
    <property type="entry name" value="Rieske"/>
    <property type="match status" value="1"/>
</dbReference>
<proteinExistence type="predicted"/>